<protein>
    <submittedName>
        <fullName evidence="1">Uncharacterized protein</fullName>
    </submittedName>
</protein>
<organism evidence="1 2">
    <name type="scientific">Musa troglodytarum</name>
    <name type="common">fe'i banana</name>
    <dbReference type="NCBI Taxonomy" id="320322"/>
    <lineage>
        <taxon>Eukaryota</taxon>
        <taxon>Viridiplantae</taxon>
        <taxon>Streptophyta</taxon>
        <taxon>Embryophyta</taxon>
        <taxon>Tracheophyta</taxon>
        <taxon>Spermatophyta</taxon>
        <taxon>Magnoliopsida</taxon>
        <taxon>Liliopsida</taxon>
        <taxon>Zingiberales</taxon>
        <taxon>Musaceae</taxon>
        <taxon>Musa</taxon>
    </lineage>
</organism>
<gene>
    <name evidence="1" type="ORF">MUK42_27277</name>
</gene>
<proteinExistence type="predicted"/>
<sequence>MHISCSPHIGDEHQVEVGVAIDGEPDSPSSPAWHSAVQDEVNVLSELRQGEGRRCGHGGGKKQNELITIDTSGQNSLLRCKRCCL</sequence>
<keyword evidence="2" id="KW-1185">Reference proteome</keyword>
<evidence type="ECO:0000313" key="1">
    <source>
        <dbReference type="EMBL" id="URD87102.1"/>
    </source>
</evidence>
<dbReference type="EMBL" id="CP097504">
    <property type="protein sequence ID" value="URD87102.1"/>
    <property type="molecule type" value="Genomic_DNA"/>
</dbReference>
<evidence type="ECO:0000313" key="2">
    <source>
        <dbReference type="Proteomes" id="UP001055439"/>
    </source>
</evidence>
<accession>A0A9E7F3S0</accession>
<reference evidence="1" key="1">
    <citation type="submission" date="2022-05" db="EMBL/GenBank/DDBJ databases">
        <title>The Musa troglodytarum L. genome provides insights into the mechanism of non-climacteric behaviour and enrichment of carotenoids.</title>
        <authorList>
            <person name="Wang J."/>
        </authorList>
    </citation>
    <scope>NUCLEOTIDE SEQUENCE</scope>
    <source>
        <tissue evidence="1">Leaf</tissue>
    </source>
</reference>
<dbReference type="Proteomes" id="UP001055439">
    <property type="component" value="Chromosome 2"/>
</dbReference>
<dbReference type="AlphaFoldDB" id="A0A9E7F3S0"/>
<name>A0A9E7F3S0_9LILI</name>